<dbReference type="PANTHER" id="PTHR11923:SF110">
    <property type="entry name" value="SCAVENGER RECEPTOR CLASS B MEMBER 1"/>
    <property type="match status" value="1"/>
</dbReference>
<comment type="caution">
    <text evidence="15">The sequence shown here is derived from an EMBL/GenBank/DDBJ whole genome shotgun (WGS) entry which is preliminary data.</text>
</comment>
<evidence type="ECO:0000313" key="16">
    <source>
        <dbReference type="Proteomes" id="UP000825002"/>
    </source>
</evidence>
<evidence type="ECO:0000256" key="14">
    <source>
        <dbReference type="SAM" id="Phobius"/>
    </source>
</evidence>
<dbReference type="Proteomes" id="UP000825002">
    <property type="component" value="Unassembled WGS sequence"/>
</dbReference>
<evidence type="ECO:0000256" key="4">
    <source>
        <dbReference type="ARBA" id="ARBA00022475"/>
    </source>
</evidence>
<reference evidence="15 16" key="1">
    <citation type="submission" date="2020-10" db="EMBL/GenBank/DDBJ databases">
        <authorList>
            <person name="Klimov P.B."/>
            <person name="Dyachkov S.M."/>
            <person name="Chetverikov P.E."/>
        </authorList>
    </citation>
    <scope>NUCLEOTIDE SEQUENCE [LARGE SCALE GENOMIC DNA]</scope>
    <source>
        <strain evidence="15">BMOC 18-1129-001#AD2665</strain>
        <tissue evidence="15">Entire mites</tissue>
    </source>
</reference>
<feature type="compositionally biased region" description="Pro residues" evidence="13">
    <location>
        <begin position="501"/>
        <end position="513"/>
    </location>
</feature>
<sequence>MSFGIFRAPLLKIYIYVGVFIMCLGIACLYGLPALIDQYIYSQIQLTPSSQSYKLWKELPLPIYQKFYFYNVTNGHDIEHLGRTPVLKEIGPFTYSSRWSKRKIVSYDNNQTISFKEYKVWQFERDLSVADHKMIIHTLNTPLAITLTLIQNASNAVRIIVTLSLDGLSEGFFVKRSAKQLLFDGYPDLLTTFGPLLNVDMLTQGGKFGYMNARNNSEDGSYEINTGQDDISKLGLIHRFNGRTELPYWNSKECNSFDGATNGEVFPPIEDNQDSIRLFQPDFCRVWRLDYNQTHKHPSGLVVKRFLANSEILRNSSDFAPNICYYSKKSTDPPPARPVNIRHEWPSGVFTLAPCRFNAPVFMSMPHFLDADPYYLKTVDGLSPSRSKHEFYMDVEPTTGTPINLAARVQLNVAINKPSGLVRFRNMPEIIFPIFWQELSVNLTEDIYDRLLMAANKPDEVTSYMCDKSALFKSELSIAKSEPPPVTSISIKHPKEMESLPPEPEMPPEPEVPPELKSGHSNDLHD</sequence>
<evidence type="ECO:0000256" key="11">
    <source>
        <dbReference type="ARBA" id="ARBA00040821"/>
    </source>
</evidence>
<evidence type="ECO:0000256" key="1">
    <source>
        <dbReference type="ARBA" id="ARBA00004189"/>
    </source>
</evidence>
<feature type="non-terminal residue" evidence="15">
    <location>
        <position position="526"/>
    </location>
</feature>
<dbReference type="Pfam" id="PF01130">
    <property type="entry name" value="CD36"/>
    <property type="match status" value="1"/>
</dbReference>
<name>A0ABQ7S8T8_9ACAR</name>
<evidence type="ECO:0000256" key="7">
    <source>
        <dbReference type="ARBA" id="ARBA00023136"/>
    </source>
</evidence>
<keyword evidence="9 15" id="KW-0675">Receptor</keyword>
<dbReference type="PROSITE" id="PS51257">
    <property type="entry name" value="PROKAR_LIPOPROTEIN"/>
    <property type="match status" value="1"/>
</dbReference>
<evidence type="ECO:0000256" key="6">
    <source>
        <dbReference type="ARBA" id="ARBA00022989"/>
    </source>
</evidence>
<evidence type="ECO:0000256" key="2">
    <source>
        <dbReference type="ARBA" id="ARBA00004651"/>
    </source>
</evidence>
<keyword evidence="10" id="KW-0325">Glycoprotein</keyword>
<feature type="transmembrane region" description="Helical" evidence="14">
    <location>
        <begin position="13"/>
        <end position="36"/>
    </location>
</feature>
<organism evidence="15 16">
    <name type="scientific">Fragariocoptes setiger</name>
    <dbReference type="NCBI Taxonomy" id="1670756"/>
    <lineage>
        <taxon>Eukaryota</taxon>
        <taxon>Metazoa</taxon>
        <taxon>Ecdysozoa</taxon>
        <taxon>Arthropoda</taxon>
        <taxon>Chelicerata</taxon>
        <taxon>Arachnida</taxon>
        <taxon>Acari</taxon>
        <taxon>Acariformes</taxon>
        <taxon>Trombidiformes</taxon>
        <taxon>Prostigmata</taxon>
        <taxon>Eupodina</taxon>
        <taxon>Eriophyoidea</taxon>
        <taxon>Phytoptidae</taxon>
        <taxon>Fragariocoptes</taxon>
    </lineage>
</organism>
<evidence type="ECO:0000256" key="10">
    <source>
        <dbReference type="ARBA" id="ARBA00023180"/>
    </source>
</evidence>
<proteinExistence type="inferred from homology"/>
<evidence type="ECO:0000256" key="5">
    <source>
        <dbReference type="ARBA" id="ARBA00022692"/>
    </source>
</evidence>
<evidence type="ECO:0000256" key="9">
    <source>
        <dbReference type="ARBA" id="ARBA00023170"/>
    </source>
</evidence>
<accession>A0ABQ7S8T8</accession>
<comment type="similarity">
    <text evidence="3">Belongs to the CD36 family.</text>
</comment>
<dbReference type="EMBL" id="JAIFTH010000321">
    <property type="protein sequence ID" value="KAG9509821.1"/>
    <property type="molecule type" value="Genomic_DNA"/>
</dbReference>
<evidence type="ECO:0000256" key="3">
    <source>
        <dbReference type="ARBA" id="ARBA00010532"/>
    </source>
</evidence>
<evidence type="ECO:0000256" key="12">
    <source>
        <dbReference type="ARBA" id="ARBA00042244"/>
    </source>
</evidence>
<comment type="subcellular location">
    <subcellularLocation>
        <location evidence="2">Cell membrane</location>
        <topology evidence="2">Multi-pass membrane protein</topology>
    </subcellularLocation>
    <subcellularLocation>
        <location evidence="1">Membrane</location>
        <location evidence="1">Caveola</location>
        <topology evidence="1">Multi-pass membrane protein</topology>
    </subcellularLocation>
</comment>
<dbReference type="PRINTS" id="PR01609">
    <property type="entry name" value="CD36FAMILY"/>
</dbReference>
<dbReference type="InterPro" id="IPR002159">
    <property type="entry name" value="CD36_fam"/>
</dbReference>
<feature type="compositionally biased region" description="Basic and acidic residues" evidence="13">
    <location>
        <begin position="517"/>
        <end position="526"/>
    </location>
</feature>
<keyword evidence="8" id="KW-1015">Disulfide bond</keyword>
<evidence type="ECO:0000256" key="8">
    <source>
        <dbReference type="ARBA" id="ARBA00023157"/>
    </source>
</evidence>
<evidence type="ECO:0000256" key="13">
    <source>
        <dbReference type="SAM" id="MobiDB-lite"/>
    </source>
</evidence>
<keyword evidence="6 14" id="KW-1133">Transmembrane helix</keyword>
<keyword evidence="16" id="KW-1185">Reference proteome</keyword>
<feature type="region of interest" description="Disordered" evidence="13">
    <location>
        <begin position="480"/>
        <end position="526"/>
    </location>
</feature>
<keyword evidence="5 14" id="KW-0812">Transmembrane</keyword>
<protein>
    <recommendedName>
        <fullName evidence="11">Scavenger receptor class B member 1</fullName>
    </recommendedName>
    <alternativeName>
        <fullName evidence="12">SR-BI</fullName>
    </alternativeName>
</protein>
<dbReference type="PANTHER" id="PTHR11923">
    <property type="entry name" value="SCAVENGER RECEPTOR CLASS B TYPE-1 SR-B1"/>
    <property type="match status" value="1"/>
</dbReference>
<keyword evidence="7 14" id="KW-0472">Membrane</keyword>
<evidence type="ECO:0000313" key="15">
    <source>
        <dbReference type="EMBL" id="KAG9509821.1"/>
    </source>
</evidence>
<gene>
    <name evidence="15" type="primary">SCARB1</name>
    <name evidence="15" type="ORF">GZH46_01648</name>
</gene>
<keyword evidence="4" id="KW-1003">Cell membrane</keyword>